<dbReference type="Gene3D" id="3.30.420.10">
    <property type="entry name" value="Ribonuclease H-like superfamily/Ribonuclease H"/>
    <property type="match status" value="1"/>
</dbReference>
<feature type="region of interest" description="Disordered" evidence="1">
    <location>
        <begin position="1"/>
        <end position="58"/>
    </location>
</feature>
<dbReference type="SUPFAM" id="SSF53098">
    <property type="entry name" value="Ribonuclease H-like"/>
    <property type="match status" value="1"/>
</dbReference>
<keyword evidence="4" id="KW-1185">Reference proteome</keyword>
<dbReference type="GO" id="GO:0003676">
    <property type="term" value="F:nucleic acid binding"/>
    <property type="evidence" value="ECO:0007669"/>
    <property type="project" value="InterPro"/>
</dbReference>
<feature type="compositionally biased region" description="Low complexity" evidence="1">
    <location>
        <begin position="26"/>
        <end position="40"/>
    </location>
</feature>
<dbReference type="EMBL" id="JACGCM010001727">
    <property type="protein sequence ID" value="KAF6150593.1"/>
    <property type="molecule type" value="Genomic_DNA"/>
</dbReference>
<evidence type="ECO:0000313" key="4">
    <source>
        <dbReference type="Proteomes" id="UP000541444"/>
    </source>
</evidence>
<dbReference type="InterPro" id="IPR044730">
    <property type="entry name" value="RNase_H-like_dom_plant"/>
</dbReference>
<dbReference type="PANTHER" id="PTHR37242:SF1">
    <property type="entry name" value="OS09G0569450 PROTEIN"/>
    <property type="match status" value="1"/>
</dbReference>
<evidence type="ECO:0000256" key="1">
    <source>
        <dbReference type="SAM" id="MobiDB-lite"/>
    </source>
</evidence>
<dbReference type="PANTHER" id="PTHR37242">
    <property type="entry name" value="OS09G0569450 PROTEIN"/>
    <property type="match status" value="1"/>
</dbReference>
<comment type="caution">
    <text evidence="3">The sequence shown here is derived from an EMBL/GenBank/DDBJ whole genome shotgun (WGS) entry which is preliminary data.</text>
</comment>
<sequence length="246" mass="27058">MDSIEANPTFKTLAIGETQMVEEQEQQQSSSPPSLVSPEPNKSSEDAPSPSPRPPLRFDPSRIYDIHLNTLHHPVFSNGMKLGNLNLLGIVRRKALIKDLAAIYHAECLTYCEELLKLQKKWEEVTTPPGTADSEEAEAVAVIRGMEVALGRGTERVMVLTDCRRLVNAFESGSTDLSWGALTLAPEMFLVGRFLEFRFQFFIRCFNFEAHALAALGACSPALSIFEPLGASDLINSAISILPIVV</sequence>
<organism evidence="3 4">
    <name type="scientific">Kingdonia uniflora</name>
    <dbReference type="NCBI Taxonomy" id="39325"/>
    <lineage>
        <taxon>Eukaryota</taxon>
        <taxon>Viridiplantae</taxon>
        <taxon>Streptophyta</taxon>
        <taxon>Embryophyta</taxon>
        <taxon>Tracheophyta</taxon>
        <taxon>Spermatophyta</taxon>
        <taxon>Magnoliopsida</taxon>
        <taxon>Ranunculales</taxon>
        <taxon>Circaeasteraceae</taxon>
        <taxon>Kingdonia</taxon>
    </lineage>
</organism>
<dbReference type="Pfam" id="PF13456">
    <property type="entry name" value="RVT_3"/>
    <property type="match status" value="1"/>
</dbReference>
<dbReference type="Proteomes" id="UP000541444">
    <property type="component" value="Unassembled WGS sequence"/>
</dbReference>
<proteinExistence type="predicted"/>
<dbReference type="AlphaFoldDB" id="A0A7J7M6U9"/>
<dbReference type="CDD" id="cd06222">
    <property type="entry name" value="RNase_H_like"/>
    <property type="match status" value="1"/>
</dbReference>
<evidence type="ECO:0000313" key="3">
    <source>
        <dbReference type="EMBL" id="KAF6150593.1"/>
    </source>
</evidence>
<dbReference type="GO" id="GO:0004523">
    <property type="term" value="F:RNA-DNA hybrid ribonuclease activity"/>
    <property type="evidence" value="ECO:0007669"/>
    <property type="project" value="InterPro"/>
</dbReference>
<feature type="domain" description="RNase H type-1" evidence="2">
    <location>
        <begin position="130"/>
        <end position="215"/>
    </location>
</feature>
<dbReference type="InterPro" id="IPR036397">
    <property type="entry name" value="RNaseH_sf"/>
</dbReference>
<name>A0A7J7M6U9_9MAGN</name>
<accession>A0A7J7M6U9</accession>
<evidence type="ECO:0000259" key="2">
    <source>
        <dbReference type="Pfam" id="PF13456"/>
    </source>
</evidence>
<reference evidence="3 4" key="1">
    <citation type="journal article" date="2020" name="IScience">
        <title>Genome Sequencing of the Endangered Kingdonia uniflora (Circaeasteraceae, Ranunculales) Reveals Potential Mechanisms of Evolutionary Specialization.</title>
        <authorList>
            <person name="Sun Y."/>
            <person name="Deng T."/>
            <person name="Zhang A."/>
            <person name="Moore M.J."/>
            <person name="Landis J.B."/>
            <person name="Lin N."/>
            <person name="Zhang H."/>
            <person name="Zhang X."/>
            <person name="Huang J."/>
            <person name="Zhang X."/>
            <person name="Sun H."/>
            <person name="Wang H."/>
        </authorList>
    </citation>
    <scope>NUCLEOTIDE SEQUENCE [LARGE SCALE GENOMIC DNA]</scope>
    <source>
        <strain evidence="3">TB1705</strain>
        <tissue evidence="3">Leaf</tissue>
    </source>
</reference>
<dbReference type="InterPro" id="IPR002156">
    <property type="entry name" value="RNaseH_domain"/>
</dbReference>
<dbReference type="InterPro" id="IPR012337">
    <property type="entry name" value="RNaseH-like_sf"/>
</dbReference>
<protein>
    <recommendedName>
        <fullName evidence="2">RNase H type-1 domain-containing protein</fullName>
    </recommendedName>
</protein>
<gene>
    <name evidence="3" type="ORF">GIB67_022205</name>
</gene>